<feature type="domain" description="TonB C-terminal" evidence="8">
    <location>
        <begin position="557"/>
        <end position="651"/>
    </location>
</feature>
<evidence type="ECO:0000256" key="5">
    <source>
        <dbReference type="ARBA" id="ARBA00023043"/>
    </source>
</evidence>
<dbReference type="AlphaFoldDB" id="A0A927F8Y4"/>
<dbReference type="GO" id="GO:0055085">
    <property type="term" value="P:transmembrane transport"/>
    <property type="evidence" value="ECO:0007669"/>
    <property type="project" value="InterPro"/>
</dbReference>
<keyword evidence="5 7" id="KW-0040">ANK repeat</keyword>
<keyword evidence="6" id="KW-0472">Membrane</keyword>
<dbReference type="Pfam" id="PF03544">
    <property type="entry name" value="TonB_C"/>
    <property type="match status" value="1"/>
</dbReference>
<accession>A0A927F8Y4</accession>
<dbReference type="Gene3D" id="3.30.1150.10">
    <property type="match status" value="1"/>
</dbReference>
<reference evidence="9" key="1">
    <citation type="submission" date="2020-09" db="EMBL/GenBank/DDBJ databases">
        <title>Pelagicoccus enzymogenes sp. nov. with an EPS production, isolated from marine sediment.</title>
        <authorList>
            <person name="Feng X."/>
        </authorList>
    </citation>
    <scope>NUCLEOTIDE SEQUENCE</scope>
    <source>
        <strain evidence="9">NFK12</strain>
    </source>
</reference>
<keyword evidence="2" id="KW-0812">Transmembrane</keyword>
<dbReference type="Gene3D" id="1.25.40.20">
    <property type="entry name" value="Ankyrin repeat-containing domain"/>
    <property type="match status" value="1"/>
</dbReference>
<organism evidence="9 10">
    <name type="scientific">Pelagicoccus enzymogenes</name>
    <dbReference type="NCBI Taxonomy" id="2773457"/>
    <lineage>
        <taxon>Bacteria</taxon>
        <taxon>Pseudomonadati</taxon>
        <taxon>Verrucomicrobiota</taxon>
        <taxon>Opitutia</taxon>
        <taxon>Puniceicoccales</taxon>
        <taxon>Pelagicoccaceae</taxon>
        <taxon>Pelagicoccus</taxon>
    </lineage>
</organism>
<gene>
    <name evidence="9" type="ORF">IEN85_06330</name>
</gene>
<dbReference type="PANTHER" id="PTHR24173">
    <property type="entry name" value="ANKYRIN REPEAT CONTAINING"/>
    <property type="match status" value="1"/>
</dbReference>
<dbReference type="NCBIfam" id="TIGR01352">
    <property type="entry name" value="tonB_Cterm"/>
    <property type="match status" value="1"/>
</dbReference>
<dbReference type="PROSITE" id="PS52015">
    <property type="entry name" value="TONB_CTD"/>
    <property type="match status" value="2"/>
</dbReference>
<dbReference type="GO" id="GO:0016020">
    <property type="term" value="C:membrane"/>
    <property type="evidence" value="ECO:0007669"/>
    <property type="project" value="UniProtKB-SubCell"/>
</dbReference>
<evidence type="ECO:0000256" key="1">
    <source>
        <dbReference type="ARBA" id="ARBA00004167"/>
    </source>
</evidence>
<evidence type="ECO:0000256" key="7">
    <source>
        <dbReference type="PROSITE-ProRule" id="PRU00023"/>
    </source>
</evidence>
<evidence type="ECO:0000256" key="2">
    <source>
        <dbReference type="ARBA" id="ARBA00022692"/>
    </source>
</evidence>
<keyword evidence="4" id="KW-1133">Transmembrane helix</keyword>
<feature type="repeat" description="ANK" evidence="7">
    <location>
        <begin position="453"/>
        <end position="485"/>
    </location>
</feature>
<dbReference type="InterPro" id="IPR036770">
    <property type="entry name" value="Ankyrin_rpt-contain_sf"/>
</dbReference>
<dbReference type="PROSITE" id="PS50088">
    <property type="entry name" value="ANK_REPEAT"/>
    <property type="match status" value="1"/>
</dbReference>
<evidence type="ECO:0000259" key="8">
    <source>
        <dbReference type="PROSITE" id="PS52015"/>
    </source>
</evidence>
<proteinExistence type="predicted"/>
<feature type="domain" description="TonB C-terminal" evidence="8">
    <location>
        <begin position="658"/>
        <end position="746"/>
    </location>
</feature>
<evidence type="ECO:0000256" key="6">
    <source>
        <dbReference type="ARBA" id="ARBA00023136"/>
    </source>
</evidence>
<dbReference type="PROSITE" id="PS50297">
    <property type="entry name" value="ANK_REP_REGION"/>
    <property type="match status" value="1"/>
</dbReference>
<keyword evidence="3" id="KW-0677">Repeat</keyword>
<protein>
    <submittedName>
        <fullName evidence="9">TonB family protein</fullName>
    </submittedName>
</protein>
<dbReference type="InterPro" id="IPR006260">
    <property type="entry name" value="TonB/TolA_C"/>
</dbReference>
<name>A0A927F8Y4_9BACT</name>
<evidence type="ECO:0000313" key="9">
    <source>
        <dbReference type="EMBL" id="MBD5779103.1"/>
    </source>
</evidence>
<dbReference type="SUPFAM" id="SSF74653">
    <property type="entry name" value="TolA/TonB C-terminal domain"/>
    <property type="match status" value="1"/>
</dbReference>
<comment type="caution">
    <text evidence="9">The sequence shown here is derived from an EMBL/GenBank/DDBJ whole genome shotgun (WGS) entry which is preliminary data.</text>
</comment>
<dbReference type="PANTHER" id="PTHR24173:SF74">
    <property type="entry name" value="ANKYRIN REPEAT DOMAIN-CONTAINING PROTEIN 16"/>
    <property type="match status" value="1"/>
</dbReference>
<comment type="subcellular location">
    <subcellularLocation>
        <location evidence="1">Membrane</location>
        <topology evidence="1">Single-pass membrane protein</topology>
    </subcellularLocation>
</comment>
<dbReference type="SUPFAM" id="SSF48403">
    <property type="entry name" value="Ankyrin repeat"/>
    <property type="match status" value="1"/>
</dbReference>
<keyword evidence="10" id="KW-1185">Reference proteome</keyword>
<dbReference type="InterPro" id="IPR002110">
    <property type="entry name" value="Ankyrin_rpt"/>
</dbReference>
<dbReference type="InterPro" id="IPR037682">
    <property type="entry name" value="TonB_C"/>
</dbReference>
<dbReference type="RefSeq" id="WP_191616243.1">
    <property type="nucleotide sequence ID" value="NZ_JACYFG010000007.1"/>
</dbReference>
<evidence type="ECO:0000256" key="3">
    <source>
        <dbReference type="ARBA" id="ARBA00022737"/>
    </source>
</evidence>
<evidence type="ECO:0000313" key="10">
    <source>
        <dbReference type="Proteomes" id="UP000622317"/>
    </source>
</evidence>
<dbReference type="Proteomes" id="UP000622317">
    <property type="component" value="Unassembled WGS sequence"/>
</dbReference>
<dbReference type="EMBL" id="JACYFG010000007">
    <property type="protein sequence ID" value="MBD5779103.1"/>
    <property type="molecule type" value="Genomic_DNA"/>
</dbReference>
<dbReference type="Pfam" id="PF12796">
    <property type="entry name" value="Ank_2"/>
    <property type="match status" value="1"/>
</dbReference>
<evidence type="ECO:0000256" key="4">
    <source>
        <dbReference type="ARBA" id="ARBA00022989"/>
    </source>
</evidence>
<sequence>MPIKLFHFVNQRAYEVNATEDGLPVLDKEVDASAIEFAGTRHNAWWFEGELPLTREFASALVDYSLKRVPQPYGQRDAEPEYVLQASWEIVVPVSPLGKKMVGDWLLLGWVHEGRVRLVQPVRLGKQGVDLASNSKFIVPGAMKDGFAALWHVRDGQVLERGAPCSWDWIVDDSGEDPAGKEALEVDSKGRSEIFYAAANGRAERVRSLLESKKKLVKVPDEYDQLPVRYAALTGRAETAARFMEYKSPLEDGWGSLNSVVMLAATHGHFETVKALMPEKPKGATGTWHCSWAASEALNENYEDIVNYLMPFKPKIDFGEADEKRIALSKIMEGYPELGFSILDRFGINPNFKVDGYTALHSVAGYADASLLQRVFDFGIDPRSKSANGVEALDFALGKGNVDAICWFIDRRDGEVDEKSLARSIAQAIQAGRYESIECLLGYGYDVNAELAEGVTPLLFAISEREFEIARLLVDHGGVLDLSGRHAAVLLARVVEGDQLELLKMLMDRGAQWDQLVFGDLSIRSAAEALGSKRILAFLDEKGIDAGLGGAVRPSGELDEKPQLLTPISVVYPDELRARYGSRTERVEIIISKQGQPLFVRPENEALPEELFDVIEPAVAKLRFAPLTAGGEPVTVSLPTKLPLKADFELEKVYEMGELDEKPRAVRMATPLYPYSMQQSRTKGEVVVSFVLMPNGTVRDAKPIKSTHLAFEAPAVLCVVNSGWEPARRKGKPVACRVRIPIQFSP</sequence>
<dbReference type="SMART" id="SM00248">
    <property type="entry name" value="ANK"/>
    <property type="match status" value="9"/>
</dbReference>